<dbReference type="OrthoDB" id="8558970at2"/>
<protein>
    <submittedName>
        <fullName evidence="2">ATP-dependent protease</fullName>
    </submittedName>
</protein>
<dbReference type="GO" id="GO:0008233">
    <property type="term" value="F:peptidase activity"/>
    <property type="evidence" value="ECO:0007669"/>
    <property type="project" value="UniProtKB-KW"/>
</dbReference>
<dbReference type="AlphaFoldDB" id="A0A5C8KH17"/>
<dbReference type="PANTHER" id="PTHR46732:SF8">
    <property type="entry name" value="ATP-DEPENDENT PROTEASE LA (LON) DOMAIN PROTEIN"/>
    <property type="match status" value="1"/>
</dbReference>
<dbReference type="SUPFAM" id="SSF88697">
    <property type="entry name" value="PUA domain-like"/>
    <property type="match status" value="1"/>
</dbReference>
<comment type="caution">
    <text evidence="2">The sequence shown here is derived from an EMBL/GenBank/DDBJ whole genome shotgun (WGS) entry which is preliminary data.</text>
</comment>
<dbReference type="Proteomes" id="UP000321248">
    <property type="component" value="Unassembled WGS sequence"/>
</dbReference>
<dbReference type="InterPro" id="IPR003111">
    <property type="entry name" value="Lon_prtase_N"/>
</dbReference>
<dbReference type="PANTHER" id="PTHR46732">
    <property type="entry name" value="ATP-DEPENDENT PROTEASE LA (LON) DOMAIN PROTEIN"/>
    <property type="match status" value="1"/>
</dbReference>
<dbReference type="SMART" id="SM00464">
    <property type="entry name" value="LON"/>
    <property type="match status" value="1"/>
</dbReference>
<accession>A0A5C8KH17</accession>
<keyword evidence="3" id="KW-1185">Reference proteome</keyword>
<sequence>MSDLATGPQTLPLFPLGTVLLPGAELRLRIFEARYLDLVRTCSRQGTGFGVCLLLEGHEVGGGSASAATGTEARITDFGTTDEGLLALTVVGGRRFHVEHTRVRDNGLVVGEVRWHETPEPEEVRPEHGLLSQLLERIVAHFGGAHARAGPRDYDDADWVGWRLSELLPLSPLQRQSMLEEGDPHRRLDRILELLPELPRE</sequence>
<gene>
    <name evidence="2" type="ORF">FU658_13965</name>
</gene>
<evidence type="ECO:0000313" key="3">
    <source>
        <dbReference type="Proteomes" id="UP000321248"/>
    </source>
</evidence>
<feature type="domain" description="Lon N-terminal" evidence="1">
    <location>
        <begin position="8"/>
        <end position="199"/>
    </location>
</feature>
<proteinExistence type="predicted"/>
<dbReference type="Pfam" id="PF02190">
    <property type="entry name" value="LON_substr_bdg"/>
    <property type="match status" value="1"/>
</dbReference>
<dbReference type="Gene3D" id="2.30.130.40">
    <property type="entry name" value="LON domain-like"/>
    <property type="match status" value="1"/>
</dbReference>
<dbReference type="InterPro" id="IPR015947">
    <property type="entry name" value="PUA-like_sf"/>
</dbReference>
<evidence type="ECO:0000259" key="1">
    <source>
        <dbReference type="PROSITE" id="PS51787"/>
    </source>
</evidence>
<reference evidence="2 3" key="1">
    <citation type="submission" date="2019-08" db="EMBL/GenBank/DDBJ databases">
        <authorList>
            <person name="Karlyshev A.V."/>
        </authorList>
    </citation>
    <scope>NUCLEOTIDE SEQUENCE [LARGE SCALE GENOMIC DNA]</scope>
    <source>
        <strain evidence="2 3">Alg18-2.2</strain>
    </source>
</reference>
<keyword evidence="2" id="KW-0378">Hydrolase</keyword>
<evidence type="ECO:0000313" key="2">
    <source>
        <dbReference type="EMBL" id="TXK59116.1"/>
    </source>
</evidence>
<dbReference type="InterPro" id="IPR046336">
    <property type="entry name" value="Lon_prtase_N_sf"/>
</dbReference>
<dbReference type="GO" id="GO:0006508">
    <property type="term" value="P:proteolysis"/>
    <property type="evidence" value="ECO:0007669"/>
    <property type="project" value="UniProtKB-KW"/>
</dbReference>
<name>A0A5C8KH17_9GAMM</name>
<dbReference type="PROSITE" id="PS51787">
    <property type="entry name" value="LON_N"/>
    <property type="match status" value="1"/>
</dbReference>
<organism evidence="2 3">
    <name type="scientific">Alkalisalibacterium limincola</name>
    <dbReference type="NCBI Taxonomy" id="2699169"/>
    <lineage>
        <taxon>Bacteria</taxon>
        <taxon>Pseudomonadati</taxon>
        <taxon>Pseudomonadota</taxon>
        <taxon>Gammaproteobacteria</taxon>
        <taxon>Lysobacterales</taxon>
        <taxon>Lysobacteraceae</taxon>
        <taxon>Alkalisalibacterium</taxon>
    </lineage>
</organism>
<dbReference type="RefSeq" id="WP_147892641.1">
    <property type="nucleotide sequence ID" value="NZ_VRTS01000014.1"/>
</dbReference>
<dbReference type="EMBL" id="VRTS01000014">
    <property type="protein sequence ID" value="TXK59116.1"/>
    <property type="molecule type" value="Genomic_DNA"/>
</dbReference>
<dbReference type="Gene3D" id="1.10.4060.10">
    <property type="entry name" value="BPP1347 like domain"/>
    <property type="match status" value="1"/>
</dbReference>
<keyword evidence="2" id="KW-0645">Protease</keyword>